<proteinExistence type="predicted"/>
<protein>
    <submittedName>
        <fullName evidence="1">Uncharacterized protein</fullName>
    </submittedName>
</protein>
<name>A0A0D2XAQ3_FUSOF</name>
<evidence type="ECO:0000313" key="1">
    <source>
        <dbReference type="EnsemblFungi" id="FOXG_00969P0"/>
    </source>
</evidence>
<dbReference type="EnsemblFungi" id="FOXG_00969T0">
    <property type="protein sequence ID" value="FOXG_00969P0"/>
    <property type="gene ID" value="FOXG_00969"/>
</dbReference>
<dbReference type="Proteomes" id="UP000002489">
    <property type="component" value="Unassembled WGS sequence"/>
</dbReference>
<organism evidence="1 2">
    <name type="scientific">Fusarium oxysporum (strain Fo5176)</name>
    <name type="common">Fusarium vascular wilt</name>
    <dbReference type="NCBI Taxonomy" id="660025"/>
    <lineage>
        <taxon>Eukaryota</taxon>
        <taxon>Fungi</taxon>
        <taxon>Dikarya</taxon>
        <taxon>Ascomycota</taxon>
        <taxon>Pezizomycotina</taxon>
        <taxon>Sordariomycetes</taxon>
        <taxon>Hypocreomycetidae</taxon>
        <taxon>Hypocreales</taxon>
        <taxon>Nectriaceae</taxon>
        <taxon>Fusarium</taxon>
        <taxon>Fusarium oxysporum species complex</taxon>
    </lineage>
</organism>
<reference evidence="2" key="1">
    <citation type="journal article" date="2012" name="Mol. Plant Microbe Interact.">
        <title>A highly conserved effector in Fusarium oxysporum is required for full virulence on Arabidopsis.</title>
        <authorList>
            <person name="Thatcher L.F."/>
            <person name="Gardiner D.M."/>
            <person name="Kazan K."/>
            <person name="Manners J."/>
        </authorList>
    </citation>
    <scope>NUCLEOTIDE SEQUENCE [LARGE SCALE GENOMIC DNA]</scope>
    <source>
        <strain evidence="2">Fo5176</strain>
    </source>
</reference>
<accession>A0A0D2XAQ3</accession>
<dbReference type="AlphaFoldDB" id="A0A0D2XAQ3"/>
<reference evidence="1" key="2">
    <citation type="submission" date="2025-08" db="UniProtKB">
        <authorList>
            <consortium name="EnsemblFungi"/>
        </authorList>
    </citation>
    <scope>IDENTIFICATION</scope>
    <source>
        <strain evidence="1">4287 / CBS 123668 / FGSC 9935 / NRRL 34936</strain>
    </source>
</reference>
<evidence type="ECO:0000313" key="2">
    <source>
        <dbReference type="Proteomes" id="UP000002489"/>
    </source>
</evidence>
<sequence>MRWYRRKLGQREPMRDLGAGARKIEVQPTYLATADSLGDGIETESLKDRMPINCNRNLKATSTGPSNPKMRIFHCRGEISDRCNMPRGVGTYEIFRGVVGGN</sequence>